<proteinExistence type="predicted"/>
<sequence length="55" mass="6262">MKREFQPVTKQLQVYGNYYSPGCISLGRVEIFPIISGGVMYSFSTPWQGTPKARF</sequence>
<name>A0A2N9LYE3_9BACT</name>
<organism evidence="1 2">
    <name type="scientific">Candidatus Sulfuritelmatomonas gaucii</name>
    <dbReference type="NCBI Taxonomy" id="2043161"/>
    <lineage>
        <taxon>Bacteria</taxon>
        <taxon>Pseudomonadati</taxon>
        <taxon>Acidobacteriota</taxon>
        <taxon>Terriglobia</taxon>
        <taxon>Terriglobales</taxon>
        <taxon>Acidobacteriaceae</taxon>
        <taxon>Candidatus Sulfuritelmatomonas</taxon>
    </lineage>
</organism>
<gene>
    <name evidence="1" type="ORF">SBA5_640031</name>
</gene>
<protein>
    <submittedName>
        <fullName evidence="1">Uncharacterized protein</fullName>
    </submittedName>
</protein>
<evidence type="ECO:0000313" key="1">
    <source>
        <dbReference type="EMBL" id="SPE28206.1"/>
    </source>
</evidence>
<evidence type="ECO:0000313" key="2">
    <source>
        <dbReference type="Proteomes" id="UP000239735"/>
    </source>
</evidence>
<accession>A0A2N9LYE3</accession>
<dbReference type="AlphaFoldDB" id="A0A2N9LYE3"/>
<dbReference type="Proteomes" id="UP000239735">
    <property type="component" value="Unassembled WGS sequence"/>
</dbReference>
<dbReference type="EMBL" id="OKRB01000124">
    <property type="protein sequence ID" value="SPE28206.1"/>
    <property type="molecule type" value="Genomic_DNA"/>
</dbReference>
<reference evidence="2" key="1">
    <citation type="submission" date="2018-02" db="EMBL/GenBank/DDBJ databases">
        <authorList>
            <person name="Hausmann B."/>
        </authorList>
    </citation>
    <scope>NUCLEOTIDE SEQUENCE [LARGE SCALE GENOMIC DNA]</scope>
    <source>
        <strain evidence="2">Peat soil MAG SbA5</strain>
    </source>
</reference>